<dbReference type="EMBL" id="LC171366">
    <property type="protein sequence ID" value="BBA72905.1"/>
    <property type="molecule type" value="Genomic_DNA"/>
</dbReference>
<name>A0A292GHR2_9HYPH</name>
<sequence>MHRVAGVALSPGALQKDRRDHSLICSVILGPDMRVSLAFGRKDPFWIKKQYWHARINGRAANAVISMNYSIYNERRLFILESRRNFFQGY</sequence>
<accession>A0A292GHR2</accession>
<organism evidence="1">
    <name type="scientific">Ochrobactrum sp. PW1</name>
    <dbReference type="NCBI Taxonomy" id="1882222"/>
    <lineage>
        <taxon>Bacteria</taxon>
        <taxon>Pseudomonadati</taxon>
        <taxon>Pseudomonadota</taxon>
        <taxon>Alphaproteobacteria</taxon>
        <taxon>Hyphomicrobiales</taxon>
        <taxon>Brucellaceae</taxon>
        <taxon>Brucella/Ochrobactrum group</taxon>
        <taxon>Ochrobactrum</taxon>
    </lineage>
</organism>
<proteinExistence type="predicted"/>
<protein>
    <submittedName>
        <fullName evidence="1">Uncharacterized protein</fullName>
    </submittedName>
</protein>
<dbReference type="AlphaFoldDB" id="A0A292GHR2"/>
<evidence type="ECO:0000313" key="1">
    <source>
        <dbReference type="EMBL" id="BBA72905.1"/>
    </source>
</evidence>
<reference evidence="1" key="1">
    <citation type="submission" date="2016-07" db="EMBL/GenBank/DDBJ databases">
        <title>Genomics reveals synergistic degradation of pyrene by five bacteria in a mangrove sediment-derived bacterial consortium.</title>
        <authorList>
            <person name="Wanapaisan P."/>
            <person name="Vejarano F."/>
            <person name="Chakraborty J."/>
            <person name="Shintani M."/>
            <person name="Muangchinda C."/>
            <person name="Laothamteep N."/>
            <person name="Suzuki-Minakuchi C."/>
            <person name="Inoue K."/>
            <person name="Nojiri H."/>
            <person name="Pinyakong O."/>
        </authorList>
    </citation>
    <scope>NUCLEOTIDE SEQUENCE</scope>
    <source>
        <strain evidence="1">PW1</strain>
    </source>
</reference>